<dbReference type="PANTHER" id="PTHR24198">
    <property type="entry name" value="ANKYRIN REPEAT AND PROTEIN KINASE DOMAIN-CONTAINING PROTEIN"/>
    <property type="match status" value="1"/>
</dbReference>
<dbReference type="Proteomes" id="UP000091967">
    <property type="component" value="Unassembled WGS sequence"/>
</dbReference>
<proteinExistence type="predicted"/>
<feature type="repeat" description="ANK" evidence="3">
    <location>
        <begin position="428"/>
        <end position="452"/>
    </location>
</feature>
<dbReference type="AlphaFoldDB" id="A0A1B8A3B1"/>
<feature type="repeat" description="ANK" evidence="3">
    <location>
        <begin position="634"/>
        <end position="658"/>
    </location>
</feature>
<feature type="repeat" description="ANK" evidence="3">
    <location>
        <begin position="497"/>
        <end position="521"/>
    </location>
</feature>
<organism evidence="5 6">
    <name type="scientific">Fusarium poae</name>
    <dbReference type="NCBI Taxonomy" id="36050"/>
    <lineage>
        <taxon>Eukaryota</taxon>
        <taxon>Fungi</taxon>
        <taxon>Dikarya</taxon>
        <taxon>Ascomycota</taxon>
        <taxon>Pezizomycotina</taxon>
        <taxon>Sordariomycetes</taxon>
        <taxon>Hypocreomycetidae</taxon>
        <taxon>Hypocreales</taxon>
        <taxon>Nectriaceae</taxon>
        <taxon>Fusarium</taxon>
    </lineage>
</organism>
<feature type="repeat" description="ANK" evidence="3">
    <location>
        <begin position="565"/>
        <end position="589"/>
    </location>
</feature>
<evidence type="ECO:0000256" key="2">
    <source>
        <dbReference type="ARBA" id="ARBA00023043"/>
    </source>
</evidence>
<dbReference type="Gene3D" id="3.30.710.10">
    <property type="entry name" value="Potassium Channel Kv1.1, Chain A"/>
    <property type="match status" value="1"/>
</dbReference>
<dbReference type="PROSITE" id="PS50088">
    <property type="entry name" value="ANK_REPEAT"/>
    <property type="match status" value="9"/>
</dbReference>
<sequence>MSNDPVNKQREAAAPFWDGEPDSRPEHSPYASQVCAVYFQGNGPLHIPHALLHQSVELTSRSVATDCFSSSLRDLHLDDIDYNTGHVLIHFMTTGRYQCLKPQGETIMMRYASEFTTALRVYAAAQSFQLPSLRDLARREMIALGDRLSLPSLVDIMEESSLSLSTLPGIAAYVESRILAFAENITYPTSEKVLSEIGTPNTLSMVLLKAILLLQTSKVSLRDDSLRKEEPVEILRGLSDTGPIVKGKGSDVDQVMKEAEEQAAKRAEEKVAQEAEKAAAAAIAVAQRIAEAQATEAVHEEGEIACLLAKKARKGKLLKKDQERLSALEHNAAKRVEARAARDIAEAKTAHALSAPAADKVDLSLLWAARNGSEAMVKMLLDTGKVDHDAKDYIGWTPLLLAARNGSEAVVKMLLDTGKVDLDAKDKSGRTPLSLAARNGHEAVVKMLLDTGKVDLDAKDTEYGQTPLSWAAENGHKAVVKILLDTGKVDHDAKDYIGWTPLSLAARNGSEAVVKMLLDTGKVDHDAKDKSGRTPLSWAAENGHEAVVNMLVDTGKVDHDAKDKSGRTPLSWAAENGHEAVVNMLLDTGKVDHDAKDYIGWTPLSLAARNGHEAVVKMLLDTGKVDVDAKDVEYDRTPLSWAAENGHEAVVKMLVDTGKVDHDAKDKSGRTPLSLAARNGHEVVVKMLLDTGKVDLDA</sequence>
<protein>
    <submittedName>
        <fullName evidence="5">Uncharacterized protein</fullName>
    </submittedName>
</protein>
<dbReference type="InterPro" id="IPR011333">
    <property type="entry name" value="SKP1/BTB/POZ_sf"/>
</dbReference>
<feature type="region of interest" description="Disordered" evidence="4">
    <location>
        <begin position="1"/>
        <end position="28"/>
    </location>
</feature>
<dbReference type="SUPFAM" id="SSF48403">
    <property type="entry name" value="Ankyrin repeat"/>
    <property type="match status" value="1"/>
</dbReference>
<gene>
    <name evidence="5" type="ORF">FPOA_13999</name>
</gene>
<evidence type="ECO:0000256" key="1">
    <source>
        <dbReference type="ARBA" id="ARBA00022737"/>
    </source>
</evidence>
<name>A0A1B8A3B1_FUSPO</name>
<evidence type="ECO:0000256" key="4">
    <source>
        <dbReference type="SAM" id="MobiDB-lite"/>
    </source>
</evidence>
<comment type="caution">
    <text evidence="5">The sequence shown here is derived from an EMBL/GenBank/DDBJ whole genome shotgun (WGS) entry which is preliminary data.</text>
</comment>
<dbReference type="PANTHER" id="PTHR24198:SF165">
    <property type="entry name" value="ANKYRIN REPEAT-CONTAINING PROTEIN-RELATED"/>
    <property type="match status" value="1"/>
</dbReference>
<dbReference type="SMART" id="SM00248">
    <property type="entry name" value="ANK"/>
    <property type="match status" value="10"/>
</dbReference>
<dbReference type="Gene3D" id="1.25.40.20">
    <property type="entry name" value="Ankyrin repeat-containing domain"/>
    <property type="match status" value="4"/>
</dbReference>
<reference evidence="5 6" key="1">
    <citation type="submission" date="2016-06" db="EMBL/GenBank/DDBJ databases">
        <title>Living apart together: crosstalk between the core and supernumerary genomes in a fungal plant pathogen.</title>
        <authorList>
            <person name="Vanheule A."/>
            <person name="Audenaert K."/>
            <person name="Warris S."/>
            <person name="Van De Geest H."/>
            <person name="Schijlen E."/>
            <person name="Hofte M."/>
            <person name="De Saeger S."/>
            <person name="Haesaert G."/>
            <person name="Waalwijk C."/>
            <person name="Van Der Lee T."/>
        </authorList>
    </citation>
    <scope>NUCLEOTIDE SEQUENCE [LARGE SCALE GENOMIC DNA]</scope>
    <source>
        <strain evidence="5 6">2516</strain>
    </source>
</reference>
<feature type="repeat" description="ANK" evidence="3">
    <location>
        <begin position="599"/>
        <end position="623"/>
    </location>
</feature>
<feature type="repeat" description="ANK" evidence="3">
    <location>
        <begin position="394"/>
        <end position="418"/>
    </location>
</feature>
<evidence type="ECO:0000313" key="6">
    <source>
        <dbReference type="Proteomes" id="UP000091967"/>
    </source>
</evidence>
<dbReference type="PROSITE" id="PS50297">
    <property type="entry name" value="ANK_REP_REGION"/>
    <property type="match status" value="9"/>
</dbReference>
<keyword evidence="1" id="KW-0677">Repeat</keyword>
<dbReference type="STRING" id="36050.A0A1B8A3B1"/>
<dbReference type="EMBL" id="LYXU01000176">
    <property type="protein sequence ID" value="OBS14964.1"/>
    <property type="molecule type" value="Genomic_DNA"/>
</dbReference>
<evidence type="ECO:0000313" key="5">
    <source>
        <dbReference type="EMBL" id="OBS14964.1"/>
    </source>
</evidence>
<evidence type="ECO:0000256" key="3">
    <source>
        <dbReference type="PROSITE-ProRule" id="PRU00023"/>
    </source>
</evidence>
<feature type="repeat" description="ANK" evidence="3">
    <location>
        <begin position="531"/>
        <end position="555"/>
    </location>
</feature>
<accession>A0A1B8A3B1</accession>
<dbReference type="InterPro" id="IPR002110">
    <property type="entry name" value="Ankyrin_rpt"/>
</dbReference>
<dbReference type="Pfam" id="PF13637">
    <property type="entry name" value="Ank_4"/>
    <property type="match status" value="2"/>
</dbReference>
<feature type="repeat" description="ANK" evidence="3">
    <location>
        <begin position="463"/>
        <end position="487"/>
    </location>
</feature>
<dbReference type="InterPro" id="IPR036770">
    <property type="entry name" value="Ankyrin_rpt-contain_sf"/>
</dbReference>
<keyword evidence="6" id="KW-1185">Reference proteome</keyword>
<dbReference type="Pfam" id="PF12796">
    <property type="entry name" value="Ank_2"/>
    <property type="match status" value="2"/>
</dbReference>
<keyword evidence="2 3" id="KW-0040">ANK repeat</keyword>
<feature type="repeat" description="ANK" evidence="3">
    <location>
        <begin position="668"/>
        <end position="692"/>
    </location>
</feature>